<dbReference type="CDD" id="cd00090">
    <property type="entry name" value="HTH_ARSR"/>
    <property type="match status" value="1"/>
</dbReference>
<dbReference type="STRING" id="1603555.SU86_005040"/>
<dbReference type="PANTHER" id="PTHR38600:SF1">
    <property type="entry name" value="TRANSCRIPTIONAL REGULATORY PROTEIN"/>
    <property type="match status" value="1"/>
</dbReference>
<dbReference type="InterPro" id="IPR001845">
    <property type="entry name" value="HTH_ArsR_DNA-bd_dom"/>
</dbReference>
<keyword evidence="3" id="KW-1185">Reference proteome</keyword>
<feature type="domain" description="HTH arsR-type" evidence="1">
    <location>
        <begin position="28"/>
        <end position="70"/>
    </location>
</feature>
<dbReference type="AlphaFoldDB" id="A0A3G1B6C6"/>
<evidence type="ECO:0000313" key="3">
    <source>
        <dbReference type="Proteomes" id="UP000266745"/>
    </source>
</evidence>
<accession>A0A3G1B6C6</accession>
<dbReference type="GO" id="GO:0003700">
    <property type="term" value="F:DNA-binding transcription factor activity"/>
    <property type="evidence" value="ECO:0007669"/>
    <property type="project" value="InterPro"/>
</dbReference>
<organism evidence="2 3">
    <name type="scientific">Candidatus Nitrosotenuis cloacae</name>
    <dbReference type="NCBI Taxonomy" id="1603555"/>
    <lineage>
        <taxon>Archaea</taxon>
        <taxon>Nitrososphaerota</taxon>
        <taxon>Candidatus Nitrosotenuis</taxon>
    </lineage>
</organism>
<dbReference type="Gene3D" id="1.10.10.10">
    <property type="entry name" value="Winged helix-like DNA-binding domain superfamily/Winged helix DNA-binding domain"/>
    <property type="match status" value="1"/>
</dbReference>
<protein>
    <recommendedName>
        <fullName evidence="1">HTH arsR-type domain-containing protein</fullName>
    </recommendedName>
</protein>
<evidence type="ECO:0000313" key="2">
    <source>
        <dbReference type="EMBL" id="AJZ76655.1"/>
    </source>
</evidence>
<dbReference type="SUPFAM" id="SSF46785">
    <property type="entry name" value="Winged helix' DNA-binding domain"/>
    <property type="match status" value="1"/>
</dbReference>
<dbReference type="EMBL" id="CP011097">
    <property type="protein sequence ID" value="AJZ76655.1"/>
    <property type="molecule type" value="Genomic_DNA"/>
</dbReference>
<evidence type="ECO:0000259" key="1">
    <source>
        <dbReference type="Pfam" id="PF01022"/>
    </source>
</evidence>
<proteinExistence type="predicted"/>
<dbReference type="Proteomes" id="UP000266745">
    <property type="component" value="Chromosome"/>
</dbReference>
<dbReference type="InterPro" id="IPR036388">
    <property type="entry name" value="WH-like_DNA-bd_sf"/>
</dbReference>
<dbReference type="InterPro" id="IPR036390">
    <property type="entry name" value="WH_DNA-bd_sf"/>
</dbReference>
<reference evidence="2 3" key="1">
    <citation type="journal article" date="2016" name="Sci. Rep.">
        <title>A novel ammonia-oxidizing archaeon from wastewater treatment plant: Its enrichment, physiological and genomic characteristics.</title>
        <authorList>
            <person name="Li Y."/>
            <person name="Ding K."/>
            <person name="Wen X."/>
            <person name="Zhang B."/>
            <person name="Shen B."/>
            <person name="Yang Y."/>
        </authorList>
    </citation>
    <scope>NUCLEOTIDE SEQUENCE [LARGE SCALE GENOMIC DNA]</scope>
    <source>
        <strain evidence="2 3">SAT1</strain>
    </source>
</reference>
<dbReference type="KEGG" id="tah:SU86_005040"/>
<dbReference type="Pfam" id="PF01022">
    <property type="entry name" value="HTH_5"/>
    <property type="match status" value="1"/>
</dbReference>
<name>A0A3G1B6C6_9ARCH</name>
<sequence length="112" mass="13497">MRLLQTKADKETKAKFWYLFADSKGAANRRKLMIYLKNNLANANQLANHFGMDYKAIRFHLRILEENNLLRNSNHGYNDYYFVAPYFEINEEMFWEINTIIEKQQEKQIIIT</sequence>
<dbReference type="InterPro" id="IPR011991">
    <property type="entry name" value="ArsR-like_HTH"/>
</dbReference>
<gene>
    <name evidence="2" type="ORF">SU86_005040</name>
</gene>
<dbReference type="PANTHER" id="PTHR38600">
    <property type="entry name" value="TRANSCRIPTIONAL REGULATORY PROTEIN"/>
    <property type="match status" value="1"/>
</dbReference>